<protein>
    <submittedName>
        <fullName evidence="3">Transcription initiation protein</fullName>
    </submittedName>
</protein>
<gene>
    <name evidence="3" type="ORF">H0A72_21245</name>
</gene>
<dbReference type="AlphaFoldDB" id="A0A853GAB3"/>
<comment type="similarity">
    <text evidence="1">Belongs to the YciI family.</text>
</comment>
<dbReference type="Proteomes" id="UP000559809">
    <property type="component" value="Unassembled WGS sequence"/>
</dbReference>
<evidence type="ECO:0000256" key="1">
    <source>
        <dbReference type="ARBA" id="ARBA00007689"/>
    </source>
</evidence>
<feature type="domain" description="YCII-related" evidence="2">
    <location>
        <begin position="5"/>
        <end position="105"/>
    </location>
</feature>
<evidence type="ECO:0000313" key="4">
    <source>
        <dbReference type="Proteomes" id="UP000559809"/>
    </source>
</evidence>
<name>A0A853GAB3_9BURK</name>
<accession>A0A853GAB3</accession>
<dbReference type="RefSeq" id="WP_180158515.1">
    <property type="nucleotide sequence ID" value="NZ_JACCEM010000017.1"/>
</dbReference>
<proteinExistence type="inferred from homology"/>
<organism evidence="3 4">
    <name type="scientific">Parapusillimonas granuli</name>
    <dbReference type="NCBI Taxonomy" id="380911"/>
    <lineage>
        <taxon>Bacteria</taxon>
        <taxon>Pseudomonadati</taxon>
        <taxon>Pseudomonadota</taxon>
        <taxon>Betaproteobacteria</taxon>
        <taxon>Burkholderiales</taxon>
        <taxon>Alcaligenaceae</taxon>
        <taxon>Parapusillimonas</taxon>
    </lineage>
</organism>
<dbReference type="InterPro" id="IPR005545">
    <property type="entry name" value="YCII"/>
</dbReference>
<reference evidence="3 4" key="1">
    <citation type="submission" date="2020-07" db="EMBL/GenBank/DDBJ databases">
        <title>Taxonomic revisions and descriptions of new bacterial species based on genomic comparisons in the high-G+C-content subgroup of the family Alcaligenaceae.</title>
        <authorList>
            <person name="Szabo A."/>
            <person name="Felfoldi T."/>
        </authorList>
    </citation>
    <scope>NUCLEOTIDE SEQUENCE [LARGE SCALE GENOMIC DNA]</scope>
    <source>
        <strain evidence="3 4">LMG 24012</strain>
    </source>
</reference>
<dbReference type="InterPro" id="IPR011008">
    <property type="entry name" value="Dimeric_a/b-barrel"/>
</dbReference>
<dbReference type="SUPFAM" id="SSF54909">
    <property type="entry name" value="Dimeric alpha+beta barrel"/>
    <property type="match status" value="1"/>
</dbReference>
<dbReference type="Pfam" id="PF03795">
    <property type="entry name" value="YCII"/>
    <property type="match status" value="1"/>
</dbReference>
<comment type="caution">
    <text evidence="3">The sequence shown here is derived from an EMBL/GenBank/DDBJ whole genome shotgun (WGS) entry which is preliminary data.</text>
</comment>
<sequence>MPKFVTIGYGDQEGYDRTAVAIRDAAHAHDAKLQKAGTLMGIAGRPVQVRNHDAIRLETMNGPFMQSPLPVAGFAIIEAADLAEAIDMVSRTPCAVAHGVVEVWPLEQPS</sequence>
<dbReference type="Gene3D" id="3.30.70.1060">
    <property type="entry name" value="Dimeric alpha+beta barrel"/>
    <property type="match status" value="1"/>
</dbReference>
<evidence type="ECO:0000259" key="2">
    <source>
        <dbReference type="Pfam" id="PF03795"/>
    </source>
</evidence>
<dbReference type="EMBL" id="JACCEM010000017">
    <property type="protein sequence ID" value="NYT51840.1"/>
    <property type="molecule type" value="Genomic_DNA"/>
</dbReference>
<keyword evidence="4" id="KW-1185">Reference proteome</keyword>
<evidence type="ECO:0000313" key="3">
    <source>
        <dbReference type="EMBL" id="NYT51840.1"/>
    </source>
</evidence>